<dbReference type="GO" id="GO:0000976">
    <property type="term" value="F:transcription cis-regulatory region binding"/>
    <property type="evidence" value="ECO:0007669"/>
    <property type="project" value="TreeGrafter"/>
</dbReference>
<dbReference type="PROSITE" id="PS50931">
    <property type="entry name" value="HTH_LYSR"/>
    <property type="match status" value="1"/>
</dbReference>
<dbReference type="InterPro" id="IPR036390">
    <property type="entry name" value="WH_DNA-bd_sf"/>
</dbReference>
<dbReference type="SUPFAM" id="SSF53850">
    <property type="entry name" value="Periplasmic binding protein-like II"/>
    <property type="match status" value="1"/>
</dbReference>
<organism evidence="6 7">
    <name type="scientific">Vibrio agarilyticus</name>
    <dbReference type="NCBI Taxonomy" id="2726741"/>
    <lineage>
        <taxon>Bacteria</taxon>
        <taxon>Pseudomonadati</taxon>
        <taxon>Pseudomonadota</taxon>
        <taxon>Gammaproteobacteria</taxon>
        <taxon>Vibrionales</taxon>
        <taxon>Vibrionaceae</taxon>
        <taxon>Vibrio</taxon>
    </lineage>
</organism>
<evidence type="ECO:0000256" key="3">
    <source>
        <dbReference type="ARBA" id="ARBA00023125"/>
    </source>
</evidence>
<proteinExistence type="inferred from homology"/>
<comment type="caution">
    <text evidence="6">The sequence shown here is derived from an EMBL/GenBank/DDBJ whole genome shotgun (WGS) entry which is preliminary data.</text>
</comment>
<feature type="domain" description="HTH lysR-type" evidence="5">
    <location>
        <begin position="3"/>
        <end position="60"/>
    </location>
</feature>
<dbReference type="SUPFAM" id="SSF46785">
    <property type="entry name" value="Winged helix' DNA-binding domain"/>
    <property type="match status" value="1"/>
</dbReference>
<sequence>MPLTLKQLRTFVAITQHGTLTAAADALFISKAALSMSLAELEKQLGQPLFDRVNHRLRLNQAGHALLPYADELIHRSAEIADLFTQEDSAFDTLRLGASDTIGNYLLPPLLQRFRQTTAHQQQSLLIANSRCVCDKLSAFELDIGFIESIPNNDTLDFLPFGSDTMVIVAATHHPLSAKPALTWADLNHQSWLIREPGSGSRDYFFNHVATQFTAWQTSLALNSSASIITSVSAGLGLACLSLHAAKQAIKANDVVALPIPLKEARPLWLAVRKDKYRSKMMLQFIDFARASTPSHL</sequence>
<gene>
    <name evidence="6" type="ORF">HGP28_09385</name>
</gene>
<dbReference type="PRINTS" id="PR00039">
    <property type="entry name" value="HTHLYSR"/>
</dbReference>
<dbReference type="Gene3D" id="1.10.10.10">
    <property type="entry name" value="Winged helix-like DNA-binding domain superfamily/Winged helix DNA-binding domain"/>
    <property type="match status" value="1"/>
</dbReference>
<keyword evidence="7" id="KW-1185">Reference proteome</keyword>
<evidence type="ECO:0000256" key="1">
    <source>
        <dbReference type="ARBA" id="ARBA00009437"/>
    </source>
</evidence>
<dbReference type="InterPro" id="IPR036388">
    <property type="entry name" value="WH-like_DNA-bd_sf"/>
</dbReference>
<name>A0A7X8TQN7_9VIBR</name>
<protein>
    <submittedName>
        <fullName evidence="6">LysR family transcriptional regulator</fullName>
    </submittedName>
</protein>
<dbReference type="EMBL" id="JABAIK010000008">
    <property type="protein sequence ID" value="NLS13100.1"/>
    <property type="molecule type" value="Genomic_DNA"/>
</dbReference>
<keyword evidence="2" id="KW-0805">Transcription regulation</keyword>
<keyword evidence="4" id="KW-0804">Transcription</keyword>
<dbReference type="RefSeq" id="WP_168836201.1">
    <property type="nucleotide sequence ID" value="NZ_JABAIK010000008.1"/>
</dbReference>
<evidence type="ECO:0000256" key="4">
    <source>
        <dbReference type="ARBA" id="ARBA00023163"/>
    </source>
</evidence>
<dbReference type="Pfam" id="PF03466">
    <property type="entry name" value="LysR_substrate"/>
    <property type="match status" value="1"/>
</dbReference>
<dbReference type="InterPro" id="IPR000847">
    <property type="entry name" value="LysR_HTH_N"/>
</dbReference>
<dbReference type="InterPro" id="IPR005119">
    <property type="entry name" value="LysR_subst-bd"/>
</dbReference>
<dbReference type="PANTHER" id="PTHR30126:SF94">
    <property type="entry name" value="LYSR FAMILY TRANSCRIPTIONAL REGULATOR"/>
    <property type="match status" value="1"/>
</dbReference>
<comment type="similarity">
    <text evidence="1">Belongs to the LysR transcriptional regulatory family.</text>
</comment>
<evidence type="ECO:0000313" key="6">
    <source>
        <dbReference type="EMBL" id="NLS13100.1"/>
    </source>
</evidence>
<accession>A0A7X8TQN7</accession>
<keyword evidence="3" id="KW-0238">DNA-binding</keyword>
<dbReference type="AlphaFoldDB" id="A0A7X8TQN7"/>
<dbReference type="PANTHER" id="PTHR30126">
    <property type="entry name" value="HTH-TYPE TRANSCRIPTIONAL REGULATOR"/>
    <property type="match status" value="1"/>
</dbReference>
<evidence type="ECO:0000256" key="2">
    <source>
        <dbReference type="ARBA" id="ARBA00023015"/>
    </source>
</evidence>
<evidence type="ECO:0000313" key="7">
    <source>
        <dbReference type="Proteomes" id="UP000535589"/>
    </source>
</evidence>
<dbReference type="Pfam" id="PF00126">
    <property type="entry name" value="HTH_1"/>
    <property type="match status" value="1"/>
</dbReference>
<reference evidence="6 7" key="1">
    <citation type="submission" date="2020-04" db="EMBL/GenBank/DDBJ databases">
        <title>Vibrio sp. SM6, a novel species isolated from seawater.</title>
        <authorList>
            <person name="Wang X."/>
        </authorList>
    </citation>
    <scope>NUCLEOTIDE SEQUENCE [LARGE SCALE GENOMIC DNA]</scope>
    <source>
        <strain evidence="6 7">SM6</strain>
    </source>
</reference>
<dbReference type="Proteomes" id="UP000535589">
    <property type="component" value="Unassembled WGS sequence"/>
</dbReference>
<dbReference type="GO" id="GO:0003700">
    <property type="term" value="F:DNA-binding transcription factor activity"/>
    <property type="evidence" value="ECO:0007669"/>
    <property type="project" value="InterPro"/>
</dbReference>
<dbReference type="Gene3D" id="3.40.190.10">
    <property type="entry name" value="Periplasmic binding protein-like II"/>
    <property type="match status" value="2"/>
</dbReference>
<evidence type="ECO:0000259" key="5">
    <source>
        <dbReference type="PROSITE" id="PS50931"/>
    </source>
</evidence>